<dbReference type="EMBL" id="JAPQYE010000026">
    <property type="protein sequence ID" value="MCZ0732223.1"/>
    <property type="molecule type" value="Genomic_DNA"/>
</dbReference>
<accession>A0ABT4HPR2</accession>
<gene>
    <name evidence="2" type="ORF">OY187_29645</name>
</gene>
<dbReference type="InterPro" id="IPR010982">
    <property type="entry name" value="Lambda_DNA-bd_dom_sf"/>
</dbReference>
<proteinExistence type="predicted"/>
<dbReference type="Gene3D" id="1.10.260.40">
    <property type="entry name" value="lambda repressor-like DNA-binding domains"/>
    <property type="match status" value="1"/>
</dbReference>
<dbReference type="PROSITE" id="PS50943">
    <property type="entry name" value="HTH_CROC1"/>
    <property type="match status" value="1"/>
</dbReference>
<dbReference type="SUPFAM" id="SSF47413">
    <property type="entry name" value="lambda repressor-like DNA-binding domains"/>
    <property type="match status" value="1"/>
</dbReference>
<dbReference type="CDD" id="cd00093">
    <property type="entry name" value="HTH_XRE"/>
    <property type="match status" value="1"/>
</dbReference>
<sequence>MPQDWAPSNWSESHARNVAQQISKLRGDRSAQWLSDRTSDLGYRVNRATIADIENGRRRYVTTAELVILAAALNTSPVALLFPGPDYQSEVEALPGRADRKIDVVQWFSGISSVGYTDLANHPDGPGAAGRESARLRSEYQENTRELRLWRELLEVYRRISSVRIPLSGNVSEDKKHLLDLYSDQVHSLRMQLGLEDEDGG</sequence>
<name>A0ABT4HPR2_MYCIR</name>
<organism evidence="2 3">
    <name type="scientific">Mycolicibacterium iranicum</name>
    <name type="common">Mycobacterium iranicum</name>
    <dbReference type="NCBI Taxonomy" id="912594"/>
    <lineage>
        <taxon>Bacteria</taxon>
        <taxon>Bacillati</taxon>
        <taxon>Actinomycetota</taxon>
        <taxon>Actinomycetes</taxon>
        <taxon>Mycobacteriales</taxon>
        <taxon>Mycobacteriaceae</taxon>
        <taxon>Mycolicibacterium</taxon>
    </lineage>
</organism>
<feature type="domain" description="HTH cro/C1-type" evidence="1">
    <location>
        <begin position="45"/>
        <end position="80"/>
    </location>
</feature>
<reference evidence="2" key="1">
    <citation type="submission" date="2022-12" db="EMBL/GenBank/DDBJ databases">
        <title>Whole genome sequence of Mycolicibacterium iranicum strain SBH312.</title>
        <authorList>
            <person name="Jani J."/>
            <person name="Arifin Mustapha Z."/>
            <person name="Ahmed K."/>
            <person name="Kai Ling C."/>
        </authorList>
    </citation>
    <scope>NUCLEOTIDE SEQUENCE</scope>
    <source>
        <strain evidence="2">SBH312</strain>
    </source>
</reference>
<protein>
    <recommendedName>
        <fullName evidence="1">HTH cro/C1-type domain-containing protein</fullName>
    </recommendedName>
</protein>
<evidence type="ECO:0000259" key="1">
    <source>
        <dbReference type="PROSITE" id="PS50943"/>
    </source>
</evidence>
<dbReference type="Proteomes" id="UP001084650">
    <property type="component" value="Unassembled WGS sequence"/>
</dbReference>
<dbReference type="InterPro" id="IPR001387">
    <property type="entry name" value="Cro/C1-type_HTH"/>
</dbReference>
<evidence type="ECO:0000313" key="3">
    <source>
        <dbReference type="Proteomes" id="UP001084650"/>
    </source>
</evidence>
<evidence type="ECO:0000313" key="2">
    <source>
        <dbReference type="EMBL" id="MCZ0732223.1"/>
    </source>
</evidence>
<comment type="caution">
    <text evidence="2">The sequence shown here is derived from an EMBL/GenBank/DDBJ whole genome shotgun (WGS) entry which is preliminary data.</text>
</comment>
<dbReference type="RefSeq" id="WP_268787977.1">
    <property type="nucleotide sequence ID" value="NZ_JAPQYE010000026.1"/>
</dbReference>
<keyword evidence="3" id="KW-1185">Reference proteome</keyword>